<dbReference type="SUPFAM" id="SSF54001">
    <property type="entry name" value="Cysteine proteinases"/>
    <property type="match status" value="1"/>
</dbReference>
<keyword evidence="3" id="KW-0378">Hydrolase</keyword>
<dbReference type="PROSITE" id="PS51935">
    <property type="entry name" value="NLPC_P60"/>
    <property type="match status" value="1"/>
</dbReference>
<keyword evidence="2" id="KW-0645">Protease</keyword>
<comment type="similarity">
    <text evidence="1">Belongs to the peptidase C40 family.</text>
</comment>
<sequence>MSWSDGFIGIPWSRGDHGTKSTHCWGLVRLAFAERFGITLADYGPAQGLALDASAIAAHRDVWPWRKVEHPQDGDVVVIRNGVVDDHVGVMVGRRLMLHVQRGKSAELVEIDMAHWKNRVSGFYRHAAVGDDEHV</sequence>
<feature type="domain" description="NlpC/P60" evidence="5">
    <location>
        <begin position="1"/>
        <end position="127"/>
    </location>
</feature>
<evidence type="ECO:0000313" key="6">
    <source>
        <dbReference type="EMBL" id="SHF02930.1"/>
    </source>
</evidence>
<accession>A0A1M4YB29</accession>
<evidence type="ECO:0000256" key="1">
    <source>
        <dbReference type="ARBA" id="ARBA00007074"/>
    </source>
</evidence>
<dbReference type="GO" id="GO:0008234">
    <property type="term" value="F:cysteine-type peptidase activity"/>
    <property type="evidence" value="ECO:0007669"/>
    <property type="project" value="UniProtKB-KW"/>
</dbReference>
<keyword evidence="7" id="KW-1185">Reference proteome</keyword>
<proteinExistence type="inferred from homology"/>
<keyword evidence="4" id="KW-0788">Thiol protease</keyword>
<dbReference type="InterPro" id="IPR000064">
    <property type="entry name" value="NLP_P60_dom"/>
</dbReference>
<dbReference type="OrthoDB" id="6058745at2"/>
<evidence type="ECO:0000256" key="2">
    <source>
        <dbReference type="ARBA" id="ARBA00022670"/>
    </source>
</evidence>
<protein>
    <submittedName>
        <fullName evidence="6">NlpC/P60 family protein</fullName>
    </submittedName>
</protein>
<dbReference type="InterPro" id="IPR038765">
    <property type="entry name" value="Papain-like_cys_pep_sf"/>
</dbReference>
<evidence type="ECO:0000259" key="5">
    <source>
        <dbReference type="PROSITE" id="PS51935"/>
    </source>
</evidence>
<dbReference type="EMBL" id="FQUP01000001">
    <property type="protein sequence ID" value="SHF02930.1"/>
    <property type="molecule type" value="Genomic_DNA"/>
</dbReference>
<organism evidence="6 7">
    <name type="scientific">Kaistia soli DSM 19436</name>
    <dbReference type="NCBI Taxonomy" id="1122133"/>
    <lineage>
        <taxon>Bacteria</taxon>
        <taxon>Pseudomonadati</taxon>
        <taxon>Pseudomonadota</taxon>
        <taxon>Alphaproteobacteria</taxon>
        <taxon>Hyphomicrobiales</taxon>
        <taxon>Kaistiaceae</taxon>
        <taxon>Kaistia</taxon>
    </lineage>
</organism>
<dbReference type="AlphaFoldDB" id="A0A1M4YB29"/>
<reference evidence="6 7" key="1">
    <citation type="submission" date="2016-11" db="EMBL/GenBank/DDBJ databases">
        <authorList>
            <person name="Jaros S."/>
            <person name="Januszkiewicz K."/>
            <person name="Wedrychowicz H."/>
        </authorList>
    </citation>
    <scope>NUCLEOTIDE SEQUENCE [LARGE SCALE GENOMIC DNA]</scope>
    <source>
        <strain evidence="6 7">DSM 19436</strain>
    </source>
</reference>
<gene>
    <name evidence="6" type="ORF">SAMN02745157_1473</name>
</gene>
<dbReference type="Gene3D" id="3.90.1720.10">
    <property type="entry name" value="endopeptidase domain like (from Nostoc punctiforme)"/>
    <property type="match status" value="1"/>
</dbReference>
<dbReference type="Proteomes" id="UP000184485">
    <property type="component" value="Unassembled WGS sequence"/>
</dbReference>
<dbReference type="RefSeq" id="WP_073052008.1">
    <property type="nucleotide sequence ID" value="NZ_FQUP01000001.1"/>
</dbReference>
<dbReference type="Pfam" id="PF00877">
    <property type="entry name" value="NLPC_P60"/>
    <property type="match status" value="1"/>
</dbReference>
<evidence type="ECO:0000256" key="4">
    <source>
        <dbReference type="ARBA" id="ARBA00022807"/>
    </source>
</evidence>
<dbReference type="STRING" id="1122133.SAMN02745157_1473"/>
<evidence type="ECO:0000313" key="7">
    <source>
        <dbReference type="Proteomes" id="UP000184485"/>
    </source>
</evidence>
<evidence type="ECO:0000256" key="3">
    <source>
        <dbReference type="ARBA" id="ARBA00022801"/>
    </source>
</evidence>
<dbReference type="GO" id="GO:0006508">
    <property type="term" value="P:proteolysis"/>
    <property type="evidence" value="ECO:0007669"/>
    <property type="project" value="UniProtKB-KW"/>
</dbReference>
<name>A0A1M4YB29_9HYPH</name>